<dbReference type="Proteomes" id="UP000199392">
    <property type="component" value="Unassembled WGS sequence"/>
</dbReference>
<proteinExistence type="predicted"/>
<dbReference type="AlphaFoldDB" id="A0A1I6WN62"/>
<protein>
    <recommendedName>
        <fullName evidence="3">TnsA endonuclease N-terminal domain-containing protein</fullName>
    </recommendedName>
</protein>
<dbReference type="RefSeq" id="WP_092431370.1">
    <property type="nucleotide sequence ID" value="NZ_FNCL01000031.1"/>
</dbReference>
<reference evidence="2" key="1">
    <citation type="submission" date="2016-10" db="EMBL/GenBank/DDBJ databases">
        <authorList>
            <person name="Varghese N."/>
            <person name="Submissions S."/>
        </authorList>
    </citation>
    <scope>NUCLEOTIDE SEQUENCE [LARGE SCALE GENOMIC DNA]</scope>
    <source>
        <strain evidence="2">DSM 26894</strain>
    </source>
</reference>
<dbReference type="OrthoDB" id="7982727at2"/>
<name>A0A1I6WN62_9RHOB</name>
<sequence>MPAETINLQSTRLPEIATAFRPSAFDDTYLHSRATRAIPRKSPFHFVTQLTFFNSAGKSQALGCASLLEHNAALCCIHLPDFRDIEEQVSRIMVRTSGVRPSPYWFDFRLTLTSGKRIAIAVKPEKERATYEFRRKLGVIRSVAVPEIADHVHVISERNINPIRLARAKLFHAARVPDPERDLFVRSELAGMDRPRSIREFLDQSPVGREGWWSVIRAIRAGIIEVANCEPITEHSIISNPGAA</sequence>
<organism evidence="1 2">
    <name type="scientific">Alloyangia pacifica</name>
    <dbReference type="NCBI Taxonomy" id="311180"/>
    <lineage>
        <taxon>Bacteria</taxon>
        <taxon>Pseudomonadati</taxon>
        <taxon>Pseudomonadota</taxon>
        <taxon>Alphaproteobacteria</taxon>
        <taxon>Rhodobacterales</taxon>
        <taxon>Roseobacteraceae</taxon>
        <taxon>Alloyangia</taxon>
    </lineage>
</organism>
<accession>A0A1I6WN62</accession>
<keyword evidence="2" id="KW-1185">Reference proteome</keyword>
<evidence type="ECO:0000313" key="1">
    <source>
        <dbReference type="EMBL" id="SFT26964.1"/>
    </source>
</evidence>
<evidence type="ECO:0000313" key="2">
    <source>
        <dbReference type="Proteomes" id="UP000199392"/>
    </source>
</evidence>
<dbReference type="EMBL" id="FOZW01000027">
    <property type="protein sequence ID" value="SFT26964.1"/>
    <property type="molecule type" value="Genomic_DNA"/>
</dbReference>
<gene>
    <name evidence="1" type="ORF">SAMN04488050_1276</name>
</gene>
<dbReference type="STRING" id="311180.SAMN04488050_1276"/>
<evidence type="ECO:0008006" key="3">
    <source>
        <dbReference type="Google" id="ProtNLM"/>
    </source>
</evidence>